<dbReference type="RefSeq" id="WP_220333175.1">
    <property type="nucleotide sequence ID" value="NZ_JAEUAK010000002.1"/>
</dbReference>
<proteinExistence type="predicted"/>
<evidence type="ECO:0000256" key="2">
    <source>
        <dbReference type="SAM" id="SignalP"/>
    </source>
</evidence>
<dbReference type="Pfam" id="PF13505">
    <property type="entry name" value="OMP_b-brl"/>
    <property type="match status" value="1"/>
</dbReference>
<dbReference type="InterPro" id="IPR006315">
    <property type="entry name" value="OM_autotransptr_brl_dom"/>
</dbReference>
<evidence type="ECO:0000313" key="4">
    <source>
        <dbReference type="EMBL" id="MBW9051637.1"/>
    </source>
</evidence>
<dbReference type="Proteomes" id="UP000717752">
    <property type="component" value="Unassembled WGS sequence"/>
</dbReference>
<feature type="signal peptide" evidence="2">
    <location>
        <begin position="1"/>
        <end position="29"/>
    </location>
</feature>
<organism evidence="4 5">
    <name type="scientific">Rhizobium mesosinicum</name>
    <dbReference type="NCBI Taxonomy" id="335017"/>
    <lineage>
        <taxon>Bacteria</taxon>
        <taxon>Pseudomonadati</taxon>
        <taxon>Pseudomonadota</taxon>
        <taxon>Alphaproteobacteria</taxon>
        <taxon>Hyphomicrobiales</taxon>
        <taxon>Rhizobiaceae</taxon>
        <taxon>Rhizobium/Agrobacterium group</taxon>
        <taxon>Rhizobium</taxon>
    </lineage>
</organism>
<sequence>MAYASRLSTVLLASVAFSALASVAGTASAEDLEFSIYGGYQTAPHSHVDVSDGTSFSAGWEGKSFGSPPYYGGRVTWWLGDFNLPNWGVSLDYTHDKVYADDDTMARSPGWTHFEFTDGLNLLTVNGLYRFKDPVRRWTPYLGAGVGVNIPHVEVTRPQGTTFDYEFGGVTFQAQAGVDFRVTDNWSTFVEYKGTYSRVDVPIDSGDRLKTNIVTNAVNVGISYHW</sequence>
<dbReference type="NCBIfam" id="TIGR01414">
    <property type="entry name" value="autotrans_barl"/>
    <property type="match status" value="1"/>
</dbReference>
<keyword evidence="5" id="KW-1185">Reference proteome</keyword>
<dbReference type="SUPFAM" id="SSF56925">
    <property type="entry name" value="OMPA-like"/>
    <property type="match status" value="1"/>
</dbReference>
<dbReference type="InterPro" id="IPR027385">
    <property type="entry name" value="Beta-barrel_OMP"/>
</dbReference>
<comment type="caution">
    <text evidence="4">The sequence shown here is derived from an EMBL/GenBank/DDBJ whole genome shotgun (WGS) entry which is preliminary data.</text>
</comment>
<dbReference type="Gene3D" id="2.40.160.20">
    <property type="match status" value="1"/>
</dbReference>
<gene>
    <name evidence="4" type="ORF">JNB85_04315</name>
</gene>
<evidence type="ECO:0000259" key="3">
    <source>
        <dbReference type="Pfam" id="PF13505"/>
    </source>
</evidence>
<dbReference type="InterPro" id="IPR011250">
    <property type="entry name" value="OMP/PagP_B-barrel"/>
</dbReference>
<feature type="domain" description="Outer membrane protein beta-barrel" evidence="3">
    <location>
        <begin position="14"/>
        <end position="225"/>
    </location>
</feature>
<keyword evidence="1 2" id="KW-0732">Signal</keyword>
<reference evidence="4 5" key="1">
    <citation type="journal article" date="2021" name="MBio">
        <title>Poor Competitiveness of Bradyrhizobium in Pigeon Pea Root Colonization in Indian Soils.</title>
        <authorList>
            <person name="Chalasani D."/>
            <person name="Basu A."/>
            <person name="Pullabhotla S.V.S.R.N."/>
            <person name="Jorrin B."/>
            <person name="Neal A.L."/>
            <person name="Poole P.S."/>
            <person name="Podile A.R."/>
            <person name="Tkacz A."/>
        </authorList>
    </citation>
    <scope>NUCLEOTIDE SEQUENCE [LARGE SCALE GENOMIC DNA]</scope>
    <source>
        <strain evidence="4 5">HU56</strain>
    </source>
</reference>
<evidence type="ECO:0000256" key="1">
    <source>
        <dbReference type="ARBA" id="ARBA00022729"/>
    </source>
</evidence>
<name>A0ABS7GNV6_9HYPH</name>
<dbReference type="EMBL" id="JAEUAK010000002">
    <property type="protein sequence ID" value="MBW9051637.1"/>
    <property type="molecule type" value="Genomic_DNA"/>
</dbReference>
<feature type="chain" id="PRO_5046347823" evidence="2">
    <location>
        <begin position="30"/>
        <end position="226"/>
    </location>
</feature>
<protein>
    <submittedName>
        <fullName evidence="4">Porin family protein</fullName>
    </submittedName>
</protein>
<accession>A0ABS7GNV6</accession>
<evidence type="ECO:0000313" key="5">
    <source>
        <dbReference type="Proteomes" id="UP000717752"/>
    </source>
</evidence>